<protein>
    <recommendedName>
        <fullName evidence="4">Transmembrane protein</fullName>
    </recommendedName>
</protein>
<reference evidence="2 3" key="1">
    <citation type="submission" date="2020-06" db="EMBL/GenBank/DDBJ databases">
        <authorList>
            <consortium name="Wellcome Sanger Institute Data Sharing"/>
        </authorList>
    </citation>
    <scope>NUCLEOTIDE SEQUENCE [LARGE SCALE GENOMIC DNA]</scope>
</reference>
<evidence type="ECO:0000313" key="3">
    <source>
        <dbReference type="Proteomes" id="UP000694580"/>
    </source>
</evidence>
<sequence>MEVSRRRLKHLKPARPLRRLNVDAGTWRTISYTREFLIQMAYSPMSKRRPDFLPEHPVVLENAVRFRLFVVLSVSTSMLFICANIFVLRGTMTCAD</sequence>
<reference evidence="2" key="3">
    <citation type="submission" date="2025-09" db="UniProtKB">
        <authorList>
            <consortium name="Ensembl"/>
        </authorList>
    </citation>
    <scope>IDENTIFICATION</scope>
</reference>
<keyword evidence="3" id="KW-1185">Reference proteome</keyword>
<evidence type="ECO:0000313" key="2">
    <source>
        <dbReference type="Ensembl" id="ENSDCDP00010036070.1"/>
    </source>
</evidence>
<keyword evidence="1" id="KW-0812">Transmembrane</keyword>
<evidence type="ECO:0008006" key="4">
    <source>
        <dbReference type="Google" id="ProtNLM"/>
    </source>
</evidence>
<proteinExistence type="predicted"/>
<feature type="transmembrane region" description="Helical" evidence="1">
    <location>
        <begin position="68"/>
        <end position="88"/>
    </location>
</feature>
<evidence type="ECO:0000256" key="1">
    <source>
        <dbReference type="SAM" id="Phobius"/>
    </source>
</evidence>
<dbReference type="Proteomes" id="UP000694580">
    <property type="component" value="Chromosome 7"/>
</dbReference>
<name>A0AAY4CS51_9TELE</name>
<dbReference type="Ensembl" id="ENSDCDT00010045422.1">
    <property type="protein sequence ID" value="ENSDCDP00010036070.1"/>
    <property type="gene ID" value="ENSDCDG00010023662.1"/>
</dbReference>
<organism evidence="2 3">
    <name type="scientific">Denticeps clupeoides</name>
    <name type="common">denticle herring</name>
    <dbReference type="NCBI Taxonomy" id="299321"/>
    <lineage>
        <taxon>Eukaryota</taxon>
        <taxon>Metazoa</taxon>
        <taxon>Chordata</taxon>
        <taxon>Craniata</taxon>
        <taxon>Vertebrata</taxon>
        <taxon>Euteleostomi</taxon>
        <taxon>Actinopterygii</taxon>
        <taxon>Neopterygii</taxon>
        <taxon>Teleostei</taxon>
        <taxon>Clupei</taxon>
        <taxon>Clupeiformes</taxon>
        <taxon>Denticipitoidei</taxon>
        <taxon>Denticipitidae</taxon>
        <taxon>Denticeps</taxon>
    </lineage>
</organism>
<keyword evidence="1" id="KW-1133">Transmembrane helix</keyword>
<reference evidence="2" key="2">
    <citation type="submission" date="2025-08" db="UniProtKB">
        <authorList>
            <consortium name="Ensembl"/>
        </authorList>
    </citation>
    <scope>IDENTIFICATION</scope>
</reference>
<dbReference type="AlphaFoldDB" id="A0AAY4CS51"/>
<dbReference type="GeneTree" id="ENSGT01120000272231"/>
<accession>A0AAY4CS51</accession>
<keyword evidence="1" id="KW-0472">Membrane</keyword>